<dbReference type="InterPro" id="IPR002710">
    <property type="entry name" value="Dilute_dom"/>
</dbReference>
<proteinExistence type="predicted"/>
<dbReference type="EMBL" id="GBRH01186315">
    <property type="protein sequence ID" value="JAE11581.1"/>
    <property type="molecule type" value="Transcribed_RNA"/>
</dbReference>
<feature type="domain" description="Dilute" evidence="1">
    <location>
        <begin position="1"/>
        <end position="45"/>
    </location>
</feature>
<organism evidence="2">
    <name type="scientific">Arundo donax</name>
    <name type="common">Giant reed</name>
    <name type="synonym">Donax arundinaceus</name>
    <dbReference type="NCBI Taxonomy" id="35708"/>
    <lineage>
        <taxon>Eukaryota</taxon>
        <taxon>Viridiplantae</taxon>
        <taxon>Streptophyta</taxon>
        <taxon>Embryophyta</taxon>
        <taxon>Tracheophyta</taxon>
        <taxon>Spermatophyta</taxon>
        <taxon>Magnoliopsida</taxon>
        <taxon>Liliopsida</taxon>
        <taxon>Poales</taxon>
        <taxon>Poaceae</taxon>
        <taxon>PACMAD clade</taxon>
        <taxon>Arundinoideae</taxon>
        <taxon>Arundineae</taxon>
        <taxon>Arundo</taxon>
    </lineage>
</organism>
<name>A0A0A9FMR5_ARUDO</name>
<reference evidence="2" key="2">
    <citation type="journal article" date="2015" name="Data Brief">
        <title>Shoot transcriptome of the giant reed, Arundo donax.</title>
        <authorList>
            <person name="Barrero R.A."/>
            <person name="Guerrero F.D."/>
            <person name="Moolhuijzen P."/>
            <person name="Goolsby J.A."/>
            <person name="Tidwell J."/>
            <person name="Bellgard S.E."/>
            <person name="Bellgard M.I."/>
        </authorList>
    </citation>
    <scope>NUCLEOTIDE SEQUENCE</scope>
    <source>
        <tissue evidence="2">Shoot tissue taken approximately 20 cm above the soil surface</tissue>
    </source>
</reference>
<sequence>METKEEHAGAAWDELKYIRQAVDFLIIPQKSKRTLEQIRKTICPV</sequence>
<evidence type="ECO:0000313" key="2">
    <source>
        <dbReference type="EMBL" id="JAE11581.1"/>
    </source>
</evidence>
<evidence type="ECO:0000259" key="1">
    <source>
        <dbReference type="PROSITE" id="PS51126"/>
    </source>
</evidence>
<reference evidence="2" key="1">
    <citation type="submission" date="2014-09" db="EMBL/GenBank/DDBJ databases">
        <authorList>
            <person name="Magalhaes I.L.F."/>
            <person name="Oliveira U."/>
            <person name="Santos F.R."/>
            <person name="Vidigal T.H.D.A."/>
            <person name="Brescovit A.D."/>
            <person name="Santos A.J."/>
        </authorList>
    </citation>
    <scope>NUCLEOTIDE SEQUENCE</scope>
    <source>
        <tissue evidence="2">Shoot tissue taken approximately 20 cm above the soil surface</tissue>
    </source>
</reference>
<accession>A0A0A9FMR5</accession>
<dbReference type="PROSITE" id="PS51126">
    <property type="entry name" value="DILUTE"/>
    <property type="match status" value="1"/>
</dbReference>
<protein>
    <recommendedName>
        <fullName evidence="1">Dilute domain-containing protein</fullName>
    </recommendedName>
</protein>
<dbReference type="AlphaFoldDB" id="A0A0A9FMR5"/>